<dbReference type="SUPFAM" id="SSF55681">
    <property type="entry name" value="Class II aaRS and biotin synthetases"/>
    <property type="match status" value="1"/>
</dbReference>
<dbReference type="InterPro" id="IPR004408">
    <property type="entry name" value="Biotin_CoA_COase_ligase"/>
</dbReference>
<dbReference type="PROSITE" id="PS51733">
    <property type="entry name" value="BPL_LPL_CATALYTIC"/>
    <property type="match status" value="1"/>
</dbReference>
<dbReference type="PANTHER" id="PTHR12835">
    <property type="entry name" value="BIOTIN PROTEIN LIGASE"/>
    <property type="match status" value="1"/>
</dbReference>
<evidence type="ECO:0000256" key="1">
    <source>
        <dbReference type="ARBA" id="ARBA00022598"/>
    </source>
</evidence>
<evidence type="ECO:0000313" key="3">
    <source>
        <dbReference type="EMBL" id="TDO19254.1"/>
    </source>
</evidence>
<feature type="domain" description="BPL/LPL catalytic" evidence="2">
    <location>
        <begin position="1"/>
        <end position="192"/>
    </location>
</feature>
<dbReference type="InterPro" id="IPR045864">
    <property type="entry name" value="aa-tRNA-synth_II/BPL/LPL"/>
</dbReference>
<dbReference type="NCBIfam" id="TIGR00121">
    <property type="entry name" value="birA_ligase"/>
    <property type="match status" value="1"/>
</dbReference>
<dbReference type="GO" id="GO:0004077">
    <property type="term" value="F:biotin--[biotin carboxyl-carrier protein] ligase activity"/>
    <property type="evidence" value="ECO:0007669"/>
    <property type="project" value="InterPro"/>
</dbReference>
<keyword evidence="1 3" id="KW-0436">Ligase</keyword>
<sequence>MQNNTFSTLFVGQNLIKLSEVDSTNNFMKLLVSKSEPLPEGTVIMADHQYAGRGQKEMTWYTEPGKNLTFTLLLKPTFLKISDQFLLNMVISLAVRNALVRWLGEDVKVKWPNDIYYRNQKLAGMLIENILSGNTYKSAIIGIGLNVNQRTFTDTIAAKATSLGRILQQDVDLIQLLAEICSHIESNYLKLKTGNYASLKVDYLAHLYRFGQIAEYRQSDETFEGEITDISPEGLLGLRRNDTTFYYNFKEIEFLNYSQ</sequence>
<dbReference type="EMBL" id="SNWM01000007">
    <property type="protein sequence ID" value="TDO19254.1"/>
    <property type="molecule type" value="Genomic_DNA"/>
</dbReference>
<proteinExistence type="predicted"/>
<keyword evidence="4" id="KW-1185">Reference proteome</keyword>
<dbReference type="Pfam" id="PF03099">
    <property type="entry name" value="BPL_LplA_LipB"/>
    <property type="match status" value="1"/>
</dbReference>
<dbReference type="RefSeq" id="WP_133559093.1">
    <property type="nucleotide sequence ID" value="NZ_SNWM01000007.1"/>
</dbReference>
<comment type="caution">
    <text evidence="3">The sequence shown here is derived from an EMBL/GenBank/DDBJ whole genome shotgun (WGS) entry which is preliminary data.</text>
</comment>
<dbReference type="AlphaFoldDB" id="A0A4R6IBR2"/>
<gene>
    <name evidence="3" type="ORF">CLV32_4493</name>
</gene>
<dbReference type="PANTHER" id="PTHR12835:SF5">
    <property type="entry name" value="BIOTIN--PROTEIN LIGASE"/>
    <property type="match status" value="1"/>
</dbReference>
<dbReference type="GO" id="GO:0005737">
    <property type="term" value="C:cytoplasm"/>
    <property type="evidence" value="ECO:0007669"/>
    <property type="project" value="TreeGrafter"/>
</dbReference>
<dbReference type="CDD" id="cd16442">
    <property type="entry name" value="BPL"/>
    <property type="match status" value="1"/>
</dbReference>
<dbReference type="Proteomes" id="UP000295499">
    <property type="component" value="Unassembled WGS sequence"/>
</dbReference>
<name>A0A4R6IBR2_9SPHI</name>
<reference evidence="3 4" key="1">
    <citation type="submission" date="2019-03" db="EMBL/GenBank/DDBJ databases">
        <title>Genomic Encyclopedia of Archaeal and Bacterial Type Strains, Phase II (KMG-II): from individual species to whole genera.</title>
        <authorList>
            <person name="Goeker M."/>
        </authorList>
    </citation>
    <scope>NUCLEOTIDE SEQUENCE [LARGE SCALE GENOMIC DNA]</scope>
    <source>
        <strain evidence="3 4">DSM 19034</strain>
    </source>
</reference>
<dbReference type="Gene3D" id="3.30.930.10">
    <property type="entry name" value="Bira Bifunctional Protein, Domain 2"/>
    <property type="match status" value="1"/>
</dbReference>
<dbReference type="OrthoDB" id="9807064at2"/>
<dbReference type="InterPro" id="IPR004143">
    <property type="entry name" value="BPL_LPL_catalytic"/>
</dbReference>
<accession>A0A4R6IBR2</accession>
<evidence type="ECO:0000259" key="2">
    <source>
        <dbReference type="PROSITE" id="PS51733"/>
    </source>
</evidence>
<organism evidence="3 4">
    <name type="scientific">Pedobacter duraquae</name>
    <dbReference type="NCBI Taxonomy" id="425511"/>
    <lineage>
        <taxon>Bacteria</taxon>
        <taxon>Pseudomonadati</taxon>
        <taxon>Bacteroidota</taxon>
        <taxon>Sphingobacteriia</taxon>
        <taxon>Sphingobacteriales</taxon>
        <taxon>Sphingobacteriaceae</taxon>
        <taxon>Pedobacter</taxon>
    </lineage>
</organism>
<evidence type="ECO:0000313" key="4">
    <source>
        <dbReference type="Proteomes" id="UP000295499"/>
    </source>
</evidence>
<protein>
    <submittedName>
        <fullName evidence="3">BirA family biotin operon repressor/biotin-[acetyl-CoA-carboxylase] ligase</fullName>
    </submittedName>
</protein>